<keyword evidence="2 6" id="KW-0547">Nucleotide-binding</keyword>
<evidence type="ECO:0000259" key="7">
    <source>
        <dbReference type="Pfam" id="PF01883"/>
    </source>
</evidence>
<keyword evidence="4 6" id="KW-0408">Iron</keyword>
<dbReference type="InterPro" id="IPR033756">
    <property type="entry name" value="YlxH/NBP35"/>
</dbReference>
<organism evidence="8 9">
    <name type="scientific">Leekyejoonella antrihumi</name>
    <dbReference type="NCBI Taxonomy" id="1660198"/>
    <lineage>
        <taxon>Bacteria</taxon>
        <taxon>Bacillati</taxon>
        <taxon>Actinomycetota</taxon>
        <taxon>Actinomycetes</taxon>
        <taxon>Micrococcales</taxon>
        <taxon>Dermacoccaceae</taxon>
        <taxon>Leekyejoonella</taxon>
    </lineage>
</organism>
<proteinExistence type="inferred from homology"/>
<dbReference type="GO" id="GO:0140663">
    <property type="term" value="F:ATP-dependent FeS chaperone activity"/>
    <property type="evidence" value="ECO:0007669"/>
    <property type="project" value="InterPro"/>
</dbReference>
<keyword evidence="9" id="KW-1185">Reference proteome</keyword>
<dbReference type="HAMAP" id="MF_02040">
    <property type="entry name" value="Mrp_NBP35"/>
    <property type="match status" value="1"/>
</dbReference>
<dbReference type="OrthoDB" id="9809679at2"/>
<dbReference type="GO" id="GO:0016226">
    <property type="term" value="P:iron-sulfur cluster assembly"/>
    <property type="evidence" value="ECO:0007669"/>
    <property type="project" value="InterPro"/>
</dbReference>
<feature type="domain" description="MIP18 family-like" evidence="7">
    <location>
        <begin position="13"/>
        <end position="78"/>
    </location>
</feature>
<evidence type="ECO:0000256" key="1">
    <source>
        <dbReference type="ARBA" id="ARBA00022723"/>
    </source>
</evidence>
<dbReference type="InterPro" id="IPR002744">
    <property type="entry name" value="MIP18-like"/>
</dbReference>
<feature type="binding site" evidence="6">
    <location>
        <begin position="121"/>
        <end position="128"/>
    </location>
    <ligand>
        <name>ATP</name>
        <dbReference type="ChEBI" id="CHEBI:30616"/>
    </ligand>
</feature>
<gene>
    <name evidence="8" type="ORF">FGL98_03910</name>
</gene>
<evidence type="ECO:0000256" key="4">
    <source>
        <dbReference type="ARBA" id="ARBA00023004"/>
    </source>
</evidence>
<dbReference type="GO" id="GO:0051539">
    <property type="term" value="F:4 iron, 4 sulfur cluster binding"/>
    <property type="evidence" value="ECO:0007669"/>
    <property type="project" value="TreeGrafter"/>
</dbReference>
<dbReference type="PANTHER" id="PTHR42961:SF2">
    <property type="entry name" value="IRON-SULFUR PROTEIN NUBPL"/>
    <property type="match status" value="1"/>
</dbReference>
<comment type="subunit">
    <text evidence="6">Homodimer.</text>
</comment>
<evidence type="ECO:0000313" key="8">
    <source>
        <dbReference type="EMBL" id="TWP37869.1"/>
    </source>
</evidence>
<evidence type="ECO:0000256" key="6">
    <source>
        <dbReference type="HAMAP-Rule" id="MF_02040"/>
    </source>
</evidence>
<dbReference type="Gene3D" id="3.40.50.300">
    <property type="entry name" value="P-loop containing nucleotide triphosphate hydrolases"/>
    <property type="match status" value="1"/>
</dbReference>
<evidence type="ECO:0000256" key="5">
    <source>
        <dbReference type="ARBA" id="ARBA00023014"/>
    </source>
</evidence>
<comment type="similarity">
    <text evidence="6">Belongs to the Mrp/NBP35 ATP-binding proteins family.</text>
</comment>
<keyword evidence="1 6" id="KW-0479">Metal-binding</keyword>
<dbReference type="InterPro" id="IPR034904">
    <property type="entry name" value="FSCA_dom_sf"/>
</dbReference>
<accession>A0A563E6D9</accession>
<sequence length="370" mass="38819">MKLAHRPDIDVDAVAALVGAVRDPELDLPLDALGMLGDVTPRRGGRIEVTVRLTTVSCPLRDRIRTDVAAAARRAAPGAEPVVEFEVMSETERRATAEQFFDGRTTVGARGAKSVVAVASGKGGVGKSSLAANLAVAAAAQGKRVGLIDADVWGYSIPQIFGVTTPPVAMYETMLPVQAHGVRLMSLGFLVEEEEPIVWRGPMLHKALTQFVEEVHWGELDLLLLDLPPGTGDVTLSVLELLPEASLLVVTTPQQAARTVATRVGAMARNSNIAVTGVVENMSGMVCGACGEHTPLFGSGGGAILAEALDAPLLAQVPFDISLREAGDRGVPVMAADPTSPAARAYAELARELRPARRSLVGRSLPITPL</sequence>
<protein>
    <recommendedName>
        <fullName evidence="6">Iron-sulfur cluster carrier protein</fullName>
    </recommendedName>
</protein>
<keyword evidence="5 6" id="KW-0411">Iron-sulfur</keyword>
<keyword evidence="6" id="KW-0378">Hydrolase</keyword>
<dbReference type="Pfam" id="PF10609">
    <property type="entry name" value="ParA"/>
    <property type="match status" value="1"/>
</dbReference>
<evidence type="ECO:0000256" key="2">
    <source>
        <dbReference type="ARBA" id="ARBA00022741"/>
    </source>
</evidence>
<reference evidence="8 9" key="2">
    <citation type="submission" date="2019-08" db="EMBL/GenBank/DDBJ databases">
        <title>Jejuicoccus antrihumi gen. nov., sp. nov., a new member of the family Dermacoccaceae isolated from a cave.</title>
        <authorList>
            <person name="Schumann P."/>
            <person name="Kim I.S."/>
        </authorList>
    </citation>
    <scope>NUCLEOTIDE SEQUENCE [LARGE SCALE GENOMIC DNA]</scope>
    <source>
        <strain evidence="8 9">C5-26</strain>
    </source>
</reference>
<comment type="function">
    <text evidence="6">Binds and transfers iron-sulfur (Fe-S) clusters to target apoproteins. Can hydrolyze ATP.</text>
</comment>
<dbReference type="SUPFAM" id="SSF52540">
    <property type="entry name" value="P-loop containing nucleoside triphosphate hydrolases"/>
    <property type="match status" value="1"/>
</dbReference>
<dbReference type="PANTHER" id="PTHR42961">
    <property type="entry name" value="IRON-SULFUR PROTEIN NUBPL"/>
    <property type="match status" value="1"/>
</dbReference>
<reference evidence="8 9" key="1">
    <citation type="submission" date="2019-05" db="EMBL/GenBank/DDBJ databases">
        <authorList>
            <person name="Lee S.D."/>
        </authorList>
    </citation>
    <scope>NUCLEOTIDE SEQUENCE [LARGE SCALE GENOMIC DNA]</scope>
    <source>
        <strain evidence="8 9">C5-26</strain>
    </source>
</reference>
<dbReference type="AlphaFoldDB" id="A0A563E6D9"/>
<dbReference type="Proteomes" id="UP000320244">
    <property type="component" value="Unassembled WGS sequence"/>
</dbReference>
<dbReference type="RefSeq" id="WP_146315416.1">
    <property type="nucleotide sequence ID" value="NZ_VCQV01000004.1"/>
</dbReference>
<dbReference type="FunFam" id="3.40.50.300:FF:001119">
    <property type="entry name" value="Iron-sulfur cluster carrier protein"/>
    <property type="match status" value="1"/>
</dbReference>
<dbReference type="InterPro" id="IPR019591">
    <property type="entry name" value="Mrp/NBP35_ATP-bd"/>
</dbReference>
<dbReference type="InterPro" id="IPR027417">
    <property type="entry name" value="P-loop_NTPase"/>
</dbReference>
<name>A0A563E6D9_9MICO</name>
<dbReference type="SUPFAM" id="SSF117916">
    <property type="entry name" value="Fe-S cluster assembly (FSCA) domain-like"/>
    <property type="match status" value="1"/>
</dbReference>
<dbReference type="EMBL" id="VCQV01000004">
    <property type="protein sequence ID" value="TWP37869.1"/>
    <property type="molecule type" value="Genomic_DNA"/>
</dbReference>
<dbReference type="GO" id="GO:0005524">
    <property type="term" value="F:ATP binding"/>
    <property type="evidence" value="ECO:0007669"/>
    <property type="project" value="UniProtKB-UniRule"/>
</dbReference>
<evidence type="ECO:0000313" key="9">
    <source>
        <dbReference type="Proteomes" id="UP000320244"/>
    </source>
</evidence>
<dbReference type="InterPro" id="IPR044304">
    <property type="entry name" value="NUBPL-like"/>
</dbReference>
<dbReference type="CDD" id="cd02037">
    <property type="entry name" value="Mrp_NBP35"/>
    <property type="match status" value="1"/>
</dbReference>
<dbReference type="Pfam" id="PF01883">
    <property type="entry name" value="FeS_assembly_P"/>
    <property type="match status" value="1"/>
</dbReference>
<dbReference type="GO" id="GO:0016887">
    <property type="term" value="F:ATP hydrolysis activity"/>
    <property type="evidence" value="ECO:0007669"/>
    <property type="project" value="UniProtKB-UniRule"/>
</dbReference>
<evidence type="ECO:0000256" key="3">
    <source>
        <dbReference type="ARBA" id="ARBA00022840"/>
    </source>
</evidence>
<dbReference type="Gene3D" id="3.30.300.130">
    <property type="entry name" value="Fe-S cluster assembly (FSCA)"/>
    <property type="match status" value="1"/>
</dbReference>
<dbReference type="GO" id="GO:0046872">
    <property type="term" value="F:metal ion binding"/>
    <property type="evidence" value="ECO:0007669"/>
    <property type="project" value="UniProtKB-KW"/>
</dbReference>
<comment type="caution">
    <text evidence="8">The sequence shown here is derived from an EMBL/GenBank/DDBJ whole genome shotgun (WGS) entry which is preliminary data.</text>
</comment>
<keyword evidence="3 6" id="KW-0067">ATP-binding</keyword>